<evidence type="ECO:0000313" key="2">
    <source>
        <dbReference type="Proteomes" id="UP000249620"/>
    </source>
</evidence>
<organism evidence="1 2">
    <name type="scientific">Flavobacterium aquaticum</name>
    <dbReference type="NCBI Taxonomy" id="1236486"/>
    <lineage>
        <taxon>Bacteria</taxon>
        <taxon>Pseudomonadati</taxon>
        <taxon>Bacteroidota</taxon>
        <taxon>Flavobacteriia</taxon>
        <taxon>Flavobacteriales</taxon>
        <taxon>Flavobacteriaceae</taxon>
        <taxon>Flavobacterium</taxon>
    </lineage>
</organism>
<dbReference type="Gene3D" id="2.20.110.10">
    <property type="entry name" value="Histone H3 K4-specific methyltransferase SET7/9 N-terminal domain"/>
    <property type="match status" value="1"/>
</dbReference>
<dbReference type="PROSITE" id="PS51257">
    <property type="entry name" value="PROKAR_LIPOPROTEIN"/>
    <property type="match status" value="1"/>
</dbReference>
<dbReference type="OrthoDB" id="8750305at2"/>
<dbReference type="Gene3D" id="3.40.1000.10">
    <property type="entry name" value="Mog1/PsbP, alpha/beta/alpha sandwich"/>
    <property type="match status" value="1"/>
</dbReference>
<name>A0A327YVZ0_9FLAO</name>
<reference evidence="1 2" key="1">
    <citation type="submission" date="2018-06" db="EMBL/GenBank/DDBJ databases">
        <title>Genomic Encyclopedia of Type Strains, Phase III (KMG-III): the genomes of soil and plant-associated and newly described type strains.</title>
        <authorList>
            <person name="Whitman W."/>
        </authorList>
    </citation>
    <scope>NUCLEOTIDE SEQUENCE [LARGE SCALE GENOMIC DNA]</scope>
    <source>
        <strain evidence="1 2">CGMCC 1.12398</strain>
    </source>
</reference>
<accession>A0A327YVZ0</accession>
<dbReference type="AlphaFoldDB" id="A0A327YVZ0"/>
<gene>
    <name evidence="1" type="ORF">B0I03_102408</name>
</gene>
<proteinExistence type="predicted"/>
<comment type="caution">
    <text evidence="1">The sequence shown here is derived from an EMBL/GenBank/DDBJ whole genome shotgun (WGS) entry which is preliminary data.</text>
</comment>
<protein>
    <recommendedName>
        <fullName evidence="3">Lipoprotein</fullName>
    </recommendedName>
</protein>
<dbReference type="RefSeq" id="WP_111566316.1">
    <property type="nucleotide sequence ID" value="NZ_QLMI01000002.1"/>
</dbReference>
<evidence type="ECO:0008006" key="3">
    <source>
        <dbReference type="Google" id="ProtNLM"/>
    </source>
</evidence>
<sequence length="235" mass="27690">MKEILLIIFLQISLTACSQKNETQNIKSNKHIEYDKEGNISVEGNLKDQKKHGVWKFYNNKKLVDVKKFNEDTLQYVLDVNDYNYKGVIIKKINSIIPLPENWETNLNFENPNTLLTSVKKCETESYCPNIIVTSEEQTSSSLEKHVNDFKNQIINNYKDVKILELKKNPLSKEESFQMKYSYTHNNIELIYIIFWMKDNKNITTFCGSCEKVDYTKYSYLFYEIGNSIKKIKNN</sequence>
<dbReference type="Proteomes" id="UP000249620">
    <property type="component" value="Unassembled WGS sequence"/>
</dbReference>
<keyword evidence="2" id="KW-1185">Reference proteome</keyword>
<evidence type="ECO:0000313" key="1">
    <source>
        <dbReference type="EMBL" id="RAK24546.1"/>
    </source>
</evidence>
<dbReference type="EMBL" id="QLMI01000002">
    <property type="protein sequence ID" value="RAK24546.1"/>
    <property type="molecule type" value="Genomic_DNA"/>
</dbReference>